<organism evidence="2 3">
    <name type="scientific">Acinetobacter ursingii</name>
    <dbReference type="NCBI Taxonomy" id="108980"/>
    <lineage>
        <taxon>Bacteria</taxon>
        <taxon>Pseudomonadati</taxon>
        <taxon>Pseudomonadota</taxon>
        <taxon>Gammaproteobacteria</taxon>
        <taxon>Moraxellales</taxon>
        <taxon>Moraxellaceae</taxon>
        <taxon>Acinetobacter</taxon>
    </lineage>
</organism>
<dbReference type="AlphaFoldDB" id="A0AA46NQZ8"/>
<accession>A0AA46NQZ8</accession>
<reference evidence="2" key="1">
    <citation type="journal article" date="2022" name="J Glob Antimicrob Resist">
        <title>Comparative analysis of IMP-4- and OXA-58-containing plasmids of three carbapenemase-producing Acinetobacter ursingii strains in the Netherlands.</title>
        <authorList>
            <person name="Hendrickx A.P.A."/>
            <person name="Schade R.P."/>
            <person name="Landman F."/>
            <person name="Bosch T."/>
            <person name="Schouls L.M."/>
            <person name="van Dijk K."/>
        </authorList>
    </citation>
    <scope>NUCLEOTIDE SEQUENCE</scope>
    <source>
        <strain evidence="2">RIVM_C010559</strain>
    </source>
</reference>
<dbReference type="RefSeq" id="WP_263512773.1">
    <property type="nucleotide sequence ID" value="NZ_CP089051.1"/>
</dbReference>
<evidence type="ECO:0000313" key="2">
    <source>
        <dbReference type="EMBL" id="UYF72049.1"/>
    </source>
</evidence>
<proteinExistence type="predicted"/>
<name>A0AA46NQZ8_9GAMM</name>
<evidence type="ECO:0000313" key="3">
    <source>
        <dbReference type="Proteomes" id="UP001164064"/>
    </source>
</evidence>
<keyword evidence="1" id="KW-1133">Transmembrane helix</keyword>
<sequence length="101" mass="12190">MTSLSIQDHESLLQVVYMTMGLSFIASFFIYVLLRNTVLSIIKRINFPHRVKTEQGYIYRSLNGTYVTKLRADEIFIQRKMKKRQFWIKRHEYILKRLNSD</sequence>
<dbReference type="Proteomes" id="UP001164064">
    <property type="component" value="Chromosome"/>
</dbReference>
<protein>
    <submittedName>
        <fullName evidence="2">Uncharacterized protein</fullName>
    </submittedName>
</protein>
<dbReference type="EMBL" id="CP089051">
    <property type="protein sequence ID" value="UYF72049.1"/>
    <property type="molecule type" value="Genomic_DNA"/>
</dbReference>
<keyword evidence="1" id="KW-0812">Transmembrane</keyword>
<keyword evidence="1" id="KW-0472">Membrane</keyword>
<gene>
    <name evidence="2" type="ORF">LSO60_01810</name>
</gene>
<feature type="transmembrane region" description="Helical" evidence="1">
    <location>
        <begin position="12"/>
        <end position="34"/>
    </location>
</feature>
<evidence type="ECO:0000256" key="1">
    <source>
        <dbReference type="SAM" id="Phobius"/>
    </source>
</evidence>